<dbReference type="SUPFAM" id="SSF100879">
    <property type="entry name" value="Lesion bypass DNA polymerase (Y-family), little finger domain"/>
    <property type="match status" value="1"/>
</dbReference>
<dbReference type="InterPro" id="IPR017961">
    <property type="entry name" value="DNA_pol_Y-fam_little_finger"/>
</dbReference>
<keyword evidence="4 11" id="KW-0235">DNA replication</keyword>
<evidence type="ECO:0000256" key="4">
    <source>
        <dbReference type="ARBA" id="ARBA00022705"/>
    </source>
</evidence>
<dbReference type="Pfam" id="PF11799">
    <property type="entry name" value="IMS_C"/>
    <property type="match status" value="1"/>
</dbReference>
<dbReference type="Gene3D" id="3.30.70.270">
    <property type="match status" value="1"/>
</dbReference>
<keyword evidence="11" id="KW-0963">Cytoplasm</keyword>
<sequence>MIMFCDIDAFFASCEVIRNKSLRGKPVVVGGDGGFRGVVASATYEARKFGVHSGMPIYLARKLCPDCIFIEGDFRFYEEISLKFQGILREFSPDVYIASIDEAYLRIDGLERLFGEPLSMGMKVKERVKEELGITITIGIGITKMIAKLAASTVKPDGIIYVKKEETMDFLNRFPIIKIKGFGKENVEKLKNTGIEYLGELLKLDKRIILSLLDKNGINCIEGLFNDDFKIKERKSIGRETTLYTDTADINYLIPILYYLLERAVGELRDENFLATKVSVKVRFSDFKTITRCSRIKPTDISSDIFPVAKELLEGMVDRFVRLIGIRLDGLTKRRPIFVDEKREKLEDAIKDIRKRYGFNVLHPLVVSDMKKIYGEEDGIFRLHTPSCSH</sequence>
<evidence type="ECO:0000256" key="5">
    <source>
        <dbReference type="ARBA" id="ARBA00022723"/>
    </source>
</evidence>
<organism evidence="13">
    <name type="scientific">candidate division WOR-3 bacterium</name>
    <dbReference type="NCBI Taxonomy" id="2052148"/>
    <lineage>
        <taxon>Bacteria</taxon>
        <taxon>Bacteria division WOR-3</taxon>
    </lineage>
</organism>
<dbReference type="EC" id="2.7.7.7" evidence="11"/>
<keyword evidence="2 11" id="KW-0808">Transferase</keyword>
<comment type="similarity">
    <text evidence="1 11">Belongs to the DNA polymerase type-Y family.</text>
</comment>
<feature type="binding site" evidence="11">
    <location>
        <position position="6"/>
    </location>
    <ligand>
        <name>Mg(2+)</name>
        <dbReference type="ChEBI" id="CHEBI:18420"/>
    </ligand>
</feature>
<dbReference type="GO" id="GO:0000287">
    <property type="term" value="F:magnesium ion binding"/>
    <property type="evidence" value="ECO:0007669"/>
    <property type="project" value="UniProtKB-UniRule"/>
</dbReference>
<accession>A0A7C4Y5A3</accession>
<dbReference type="SUPFAM" id="SSF56672">
    <property type="entry name" value="DNA/RNA polymerases"/>
    <property type="match status" value="1"/>
</dbReference>
<evidence type="ECO:0000256" key="11">
    <source>
        <dbReference type="HAMAP-Rule" id="MF_01113"/>
    </source>
</evidence>
<dbReference type="Gene3D" id="3.40.1170.60">
    <property type="match status" value="1"/>
</dbReference>
<dbReference type="Gene3D" id="3.30.1490.100">
    <property type="entry name" value="DNA polymerase, Y-family, little finger domain"/>
    <property type="match status" value="1"/>
</dbReference>
<reference evidence="13" key="1">
    <citation type="journal article" date="2020" name="mSystems">
        <title>Genome- and Community-Level Interaction Insights into Carbon Utilization and Element Cycling Functions of Hydrothermarchaeota in Hydrothermal Sediment.</title>
        <authorList>
            <person name="Zhou Z."/>
            <person name="Liu Y."/>
            <person name="Xu W."/>
            <person name="Pan J."/>
            <person name="Luo Z.H."/>
            <person name="Li M."/>
        </authorList>
    </citation>
    <scope>NUCLEOTIDE SEQUENCE [LARGE SCALE GENOMIC DNA]</scope>
    <source>
        <strain evidence="13">SpSt-780</strain>
    </source>
</reference>
<evidence type="ECO:0000256" key="8">
    <source>
        <dbReference type="ARBA" id="ARBA00022932"/>
    </source>
</evidence>
<evidence type="ECO:0000256" key="3">
    <source>
        <dbReference type="ARBA" id="ARBA00022695"/>
    </source>
</evidence>
<name>A0A7C4Y5A3_UNCW3</name>
<dbReference type="PANTHER" id="PTHR11076:SF33">
    <property type="entry name" value="DNA POLYMERASE KAPPA"/>
    <property type="match status" value="1"/>
</dbReference>
<evidence type="ECO:0000256" key="7">
    <source>
        <dbReference type="ARBA" id="ARBA00022842"/>
    </source>
</evidence>
<feature type="site" description="Substrate discrimination" evidence="11">
    <location>
        <position position="11"/>
    </location>
</feature>
<dbReference type="InterPro" id="IPR022880">
    <property type="entry name" value="DNApol_IV"/>
</dbReference>
<comment type="catalytic activity">
    <reaction evidence="10 11">
        <text>DNA(n) + a 2'-deoxyribonucleoside 5'-triphosphate = DNA(n+1) + diphosphate</text>
        <dbReference type="Rhea" id="RHEA:22508"/>
        <dbReference type="Rhea" id="RHEA-COMP:17339"/>
        <dbReference type="Rhea" id="RHEA-COMP:17340"/>
        <dbReference type="ChEBI" id="CHEBI:33019"/>
        <dbReference type="ChEBI" id="CHEBI:61560"/>
        <dbReference type="ChEBI" id="CHEBI:173112"/>
        <dbReference type="EC" id="2.7.7.7"/>
    </reaction>
</comment>
<keyword evidence="5 11" id="KW-0479">Metal-binding</keyword>
<evidence type="ECO:0000256" key="10">
    <source>
        <dbReference type="ARBA" id="ARBA00049244"/>
    </source>
</evidence>
<protein>
    <recommendedName>
        <fullName evidence="11">DNA polymerase IV</fullName>
        <shortName evidence="11">Pol IV</shortName>
        <ecNumber evidence="11">2.7.7.7</ecNumber>
    </recommendedName>
</protein>
<keyword evidence="3 11" id="KW-0548">Nucleotidyltransferase</keyword>
<keyword evidence="7 11" id="KW-0460">Magnesium</keyword>
<dbReference type="InterPro" id="IPR050116">
    <property type="entry name" value="DNA_polymerase-Y"/>
</dbReference>
<dbReference type="PROSITE" id="PS50173">
    <property type="entry name" value="UMUC"/>
    <property type="match status" value="1"/>
</dbReference>
<evidence type="ECO:0000256" key="6">
    <source>
        <dbReference type="ARBA" id="ARBA00022763"/>
    </source>
</evidence>
<comment type="subcellular location">
    <subcellularLocation>
        <location evidence="11">Cytoplasm</location>
    </subcellularLocation>
</comment>
<keyword evidence="11" id="KW-0238">DNA-binding</keyword>
<keyword evidence="11" id="KW-0515">Mutator protein</keyword>
<dbReference type="GO" id="GO:0005737">
    <property type="term" value="C:cytoplasm"/>
    <property type="evidence" value="ECO:0007669"/>
    <property type="project" value="UniProtKB-SubCell"/>
</dbReference>
<dbReference type="GO" id="GO:0003684">
    <property type="term" value="F:damaged DNA binding"/>
    <property type="evidence" value="ECO:0007669"/>
    <property type="project" value="InterPro"/>
</dbReference>
<dbReference type="FunFam" id="3.30.1490.100:FF:000004">
    <property type="entry name" value="DNA polymerase IV"/>
    <property type="match status" value="1"/>
</dbReference>
<dbReference type="InterPro" id="IPR043502">
    <property type="entry name" value="DNA/RNA_pol_sf"/>
</dbReference>
<comment type="subunit">
    <text evidence="11">Monomer.</text>
</comment>
<dbReference type="AlphaFoldDB" id="A0A7C4Y5A3"/>
<evidence type="ECO:0000256" key="1">
    <source>
        <dbReference type="ARBA" id="ARBA00010945"/>
    </source>
</evidence>
<dbReference type="GO" id="GO:0003887">
    <property type="term" value="F:DNA-directed DNA polymerase activity"/>
    <property type="evidence" value="ECO:0007669"/>
    <property type="project" value="UniProtKB-UniRule"/>
</dbReference>
<dbReference type="GO" id="GO:0006261">
    <property type="term" value="P:DNA-templated DNA replication"/>
    <property type="evidence" value="ECO:0007669"/>
    <property type="project" value="UniProtKB-UniRule"/>
</dbReference>
<evidence type="ECO:0000256" key="2">
    <source>
        <dbReference type="ARBA" id="ARBA00022679"/>
    </source>
</evidence>
<proteinExistence type="inferred from homology"/>
<dbReference type="HAMAP" id="MF_01113">
    <property type="entry name" value="DNApol_IV"/>
    <property type="match status" value="1"/>
</dbReference>
<feature type="active site" evidence="11">
    <location>
        <position position="102"/>
    </location>
</feature>
<evidence type="ECO:0000259" key="12">
    <source>
        <dbReference type="PROSITE" id="PS50173"/>
    </source>
</evidence>
<dbReference type="GO" id="GO:0006281">
    <property type="term" value="P:DNA repair"/>
    <property type="evidence" value="ECO:0007669"/>
    <property type="project" value="UniProtKB-UniRule"/>
</dbReference>
<dbReference type="PANTHER" id="PTHR11076">
    <property type="entry name" value="DNA REPAIR POLYMERASE UMUC / TRANSFERASE FAMILY MEMBER"/>
    <property type="match status" value="1"/>
</dbReference>
<dbReference type="EMBL" id="DTHG01000026">
    <property type="protein sequence ID" value="HGW91323.1"/>
    <property type="molecule type" value="Genomic_DNA"/>
</dbReference>
<comment type="function">
    <text evidence="11">Poorly processive, error-prone DNA polymerase involved in untargeted mutagenesis. Copies undamaged DNA at stalled replication forks, which arise in vivo from mismatched or misaligned primer ends. These misaligned primers can be extended by PolIV. Exhibits no 3'-5' exonuclease (proofreading) activity. May be involved in translesional synthesis, in conjunction with the beta clamp from PolIII.</text>
</comment>
<feature type="domain" description="UmuC" evidence="12">
    <location>
        <begin position="2"/>
        <end position="183"/>
    </location>
</feature>
<keyword evidence="6 11" id="KW-0227">DNA damage</keyword>
<dbReference type="InterPro" id="IPR043128">
    <property type="entry name" value="Rev_trsase/Diguanyl_cyclase"/>
</dbReference>
<dbReference type="Pfam" id="PF00817">
    <property type="entry name" value="IMS"/>
    <property type="match status" value="1"/>
</dbReference>
<comment type="caution">
    <text evidence="13">The sequence shown here is derived from an EMBL/GenBank/DDBJ whole genome shotgun (WGS) entry which is preliminary data.</text>
</comment>
<evidence type="ECO:0000256" key="9">
    <source>
        <dbReference type="ARBA" id="ARBA00023204"/>
    </source>
</evidence>
<dbReference type="GO" id="GO:0042276">
    <property type="term" value="P:error-prone translesion synthesis"/>
    <property type="evidence" value="ECO:0007669"/>
    <property type="project" value="TreeGrafter"/>
</dbReference>
<dbReference type="InterPro" id="IPR001126">
    <property type="entry name" value="UmuC"/>
</dbReference>
<evidence type="ECO:0000313" key="13">
    <source>
        <dbReference type="EMBL" id="HGW91323.1"/>
    </source>
</evidence>
<feature type="binding site" evidence="11">
    <location>
        <position position="101"/>
    </location>
    <ligand>
        <name>Mg(2+)</name>
        <dbReference type="ChEBI" id="CHEBI:18420"/>
    </ligand>
</feature>
<keyword evidence="8 11" id="KW-0239">DNA-directed DNA polymerase</keyword>
<dbReference type="CDD" id="cd03586">
    <property type="entry name" value="PolY_Pol_IV_kappa"/>
    <property type="match status" value="1"/>
</dbReference>
<dbReference type="InterPro" id="IPR036775">
    <property type="entry name" value="DNA_pol_Y-fam_lit_finger_sf"/>
</dbReference>
<keyword evidence="9 11" id="KW-0234">DNA repair</keyword>
<comment type="cofactor">
    <cofactor evidence="11">
        <name>Mg(2+)</name>
        <dbReference type="ChEBI" id="CHEBI:18420"/>
    </cofactor>
    <text evidence="11">Binds 2 magnesium ions per subunit.</text>
</comment>
<gene>
    <name evidence="11" type="primary">dinB</name>
    <name evidence="13" type="ORF">ENV67_02125</name>
</gene>
<dbReference type="Gene3D" id="1.10.150.20">
    <property type="entry name" value="5' to 3' exonuclease, C-terminal subdomain"/>
    <property type="match status" value="1"/>
</dbReference>